<sequence length="304" mass="33532">MDQTQRPEAPTRRIRVIVNPASGGNRRDRNAIDRVREGLGDGAEVLPWTPGRPLTWKGGEKPDIVVAAGGDGTVSALAAELIGSGTPLAVLPLGTFNYFARGLGYSEDPETAARQILDGEAHAIRVGTVNGTPFLNNASLGLYPHVLRERERTYDRWGRHRLAAHWSVVRSFVRFRQPLSITLDRGEGPETRESALVFVARSAYQLERFGIEGGEAISDDAFAVLIARATTRGALARVIARLTARRAREGRDYDMLSADDMTITLHRRDRALLAHDGEKRVEHSPFRFRMDPRPLTVILPGEAT</sequence>
<comment type="caution">
    <text evidence="2">The sequence shown here is derived from an EMBL/GenBank/DDBJ whole genome shotgun (WGS) entry which is preliminary data.</text>
</comment>
<keyword evidence="3" id="KW-1185">Reference proteome</keyword>
<evidence type="ECO:0000313" key="3">
    <source>
        <dbReference type="Proteomes" id="UP000268016"/>
    </source>
</evidence>
<dbReference type="InterPro" id="IPR017438">
    <property type="entry name" value="ATP-NAD_kinase_N"/>
</dbReference>
<name>A0A3N2R6Q1_9RHOB</name>
<organism evidence="2 3">
    <name type="scientific">Histidinibacterium lentulum</name>
    <dbReference type="NCBI Taxonomy" id="2480588"/>
    <lineage>
        <taxon>Bacteria</taxon>
        <taxon>Pseudomonadati</taxon>
        <taxon>Pseudomonadota</taxon>
        <taxon>Alphaproteobacteria</taxon>
        <taxon>Rhodobacterales</taxon>
        <taxon>Paracoccaceae</taxon>
        <taxon>Histidinibacterium</taxon>
    </lineage>
</organism>
<feature type="domain" description="DAGKc" evidence="1">
    <location>
        <begin position="9"/>
        <end position="133"/>
    </location>
</feature>
<dbReference type="Pfam" id="PF00781">
    <property type="entry name" value="DAGK_cat"/>
    <property type="match status" value="1"/>
</dbReference>
<dbReference type="Gene3D" id="3.40.50.10330">
    <property type="entry name" value="Probable inorganic polyphosphate/atp-NAD kinase, domain 1"/>
    <property type="match status" value="1"/>
</dbReference>
<evidence type="ECO:0000259" key="1">
    <source>
        <dbReference type="PROSITE" id="PS50146"/>
    </source>
</evidence>
<reference evidence="2 3" key="1">
    <citation type="submission" date="2018-10" db="EMBL/GenBank/DDBJ databases">
        <title>Histidinibacterium lentulum gen. nov., sp. nov., a marine bacterium from the culture broth of Picochlorum sp. 122.</title>
        <authorList>
            <person name="Wang G."/>
        </authorList>
    </citation>
    <scope>NUCLEOTIDE SEQUENCE [LARGE SCALE GENOMIC DNA]</scope>
    <source>
        <strain evidence="2 3">B17</strain>
    </source>
</reference>
<dbReference type="RefSeq" id="WP_123641720.1">
    <property type="nucleotide sequence ID" value="NZ_ML119083.1"/>
</dbReference>
<dbReference type="SUPFAM" id="SSF111331">
    <property type="entry name" value="NAD kinase/diacylglycerol kinase-like"/>
    <property type="match status" value="1"/>
</dbReference>
<proteinExistence type="predicted"/>
<dbReference type="InterPro" id="IPR050187">
    <property type="entry name" value="Lipid_Phosphate_FormReg"/>
</dbReference>
<dbReference type="Gene3D" id="2.60.200.40">
    <property type="match status" value="1"/>
</dbReference>
<accession>A0A3N2R6Q1</accession>
<dbReference type="GO" id="GO:0016301">
    <property type="term" value="F:kinase activity"/>
    <property type="evidence" value="ECO:0007669"/>
    <property type="project" value="InterPro"/>
</dbReference>
<dbReference type="AlphaFoldDB" id="A0A3N2R6Q1"/>
<dbReference type="InterPro" id="IPR001206">
    <property type="entry name" value="Diacylglycerol_kinase_cat_dom"/>
</dbReference>
<dbReference type="PANTHER" id="PTHR12358">
    <property type="entry name" value="SPHINGOSINE KINASE"/>
    <property type="match status" value="1"/>
</dbReference>
<dbReference type="PANTHER" id="PTHR12358:SF54">
    <property type="entry name" value="SPHINGOSINE KINASE RELATED PROTEIN"/>
    <property type="match status" value="1"/>
</dbReference>
<dbReference type="PROSITE" id="PS50146">
    <property type="entry name" value="DAGK"/>
    <property type="match status" value="1"/>
</dbReference>
<dbReference type="EMBL" id="RDRB01000003">
    <property type="protein sequence ID" value="ROU03172.1"/>
    <property type="molecule type" value="Genomic_DNA"/>
</dbReference>
<dbReference type="Proteomes" id="UP000268016">
    <property type="component" value="Unassembled WGS sequence"/>
</dbReference>
<evidence type="ECO:0000313" key="2">
    <source>
        <dbReference type="EMBL" id="ROU03172.1"/>
    </source>
</evidence>
<dbReference type="InterPro" id="IPR016064">
    <property type="entry name" value="NAD/diacylglycerol_kinase_sf"/>
</dbReference>
<dbReference type="SMART" id="SM00046">
    <property type="entry name" value="DAGKc"/>
    <property type="match status" value="1"/>
</dbReference>
<gene>
    <name evidence="2" type="ORF">EAT49_07745</name>
</gene>
<dbReference type="OrthoDB" id="9815110at2"/>
<protein>
    <recommendedName>
        <fullName evidence="1">DAGKc domain-containing protein</fullName>
    </recommendedName>
</protein>